<keyword evidence="4" id="KW-1185">Reference proteome</keyword>
<dbReference type="OrthoDB" id="1902227at2"/>
<evidence type="ECO:0008006" key="5">
    <source>
        <dbReference type="Google" id="ProtNLM"/>
    </source>
</evidence>
<protein>
    <recommendedName>
        <fullName evidence="5">Lipoprotein</fullName>
    </recommendedName>
</protein>
<dbReference type="RefSeq" id="WP_069681225.1">
    <property type="nucleotide sequence ID" value="NZ_CP017256.2"/>
</dbReference>
<geneLocation type="plasmid" evidence="4">
    <name>pct3</name>
</geneLocation>
<dbReference type="AlphaFoldDB" id="A0A1D7XP85"/>
<dbReference type="Proteomes" id="UP000094652">
    <property type="component" value="Plasmid pCt3"/>
</dbReference>
<sequence length="221" mass="24886">MKKNLILILCLSLIFILVGCNSNKKDNKPVQDTNENQTLEDDSKDINDEVQATNKQNSINEKKETGSNNTKSIKSTKINPNKQVVKNKDNVSKKITKVNSKVKLYEGTYFDDRCFGDNILKNYSEVVISNVTNTSFDFTVYEVNVLSSGKENRKVIFLTNTAYFIGDGTKATFYGNDYTLNFTFPNNHDAYPVITDMEISGFKPLEGKTYVNNGIPGHEFG</sequence>
<dbReference type="KEGG" id="ctae:BGI42_15300"/>
<gene>
    <name evidence="3" type="ORF">BGI42_15300</name>
</gene>
<proteinExistence type="predicted"/>
<evidence type="ECO:0000256" key="1">
    <source>
        <dbReference type="SAM" id="MobiDB-lite"/>
    </source>
</evidence>
<feature type="region of interest" description="Disordered" evidence="1">
    <location>
        <begin position="26"/>
        <end position="79"/>
    </location>
</feature>
<feature type="compositionally biased region" description="Polar residues" evidence="1">
    <location>
        <begin position="66"/>
        <end position="79"/>
    </location>
</feature>
<feature type="chain" id="PRO_5009102092" description="Lipoprotein" evidence="2">
    <location>
        <begin position="25"/>
        <end position="221"/>
    </location>
</feature>
<name>A0A1D7XP85_9CLOT</name>
<feature type="signal peptide" evidence="2">
    <location>
        <begin position="1"/>
        <end position="24"/>
    </location>
</feature>
<accession>A0A1D7XP85</accession>
<dbReference type="PROSITE" id="PS51257">
    <property type="entry name" value="PROKAR_LIPOPROTEIN"/>
    <property type="match status" value="1"/>
</dbReference>
<feature type="compositionally biased region" description="Polar residues" evidence="1">
    <location>
        <begin position="50"/>
        <end position="59"/>
    </location>
</feature>
<evidence type="ECO:0000313" key="4">
    <source>
        <dbReference type="Proteomes" id="UP000094652"/>
    </source>
</evidence>
<dbReference type="EMBL" id="CP017256">
    <property type="protein sequence ID" value="AOR25107.1"/>
    <property type="molecule type" value="Genomic_DNA"/>
</dbReference>
<reference evidence="4" key="1">
    <citation type="submission" date="2016-09" db="EMBL/GenBank/DDBJ databases">
        <title>Genomics of Clostridium taeniosporum, an organism which forms endospores with ribbon-like appendages.</title>
        <authorList>
            <person name="Walker J.R."/>
        </authorList>
    </citation>
    <scope>NUCLEOTIDE SEQUENCE [LARGE SCALE GENOMIC DNA]</scope>
    <source>
        <strain evidence="4">1/k</strain>
        <plasmid evidence="4">Plasmid pct3</plasmid>
    </source>
</reference>
<keyword evidence="2" id="KW-0732">Signal</keyword>
<evidence type="ECO:0000313" key="3">
    <source>
        <dbReference type="EMBL" id="AOR25107.1"/>
    </source>
</evidence>
<keyword evidence="3" id="KW-0614">Plasmid</keyword>
<organism evidence="3 4">
    <name type="scientific">Clostridium taeniosporum</name>
    <dbReference type="NCBI Taxonomy" id="394958"/>
    <lineage>
        <taxon>Bacteria</taxon>
        <taxon>Bacillati</taxon>
        <taxon>Bacillota</taxon>
        <taxon>Clostridia</taxon>
        <taxon>Eubacteriales</taxon>
        <taxon>Clostridiaceae</taxon>
        <taxon>Clostridium</taxon>
    </lineage>
</organism>
<evidence type="ECO:0000256" key="2">
    <source>
        <dbReference type="SAM" id="SignalP"/>
    </source>
</evidence>